<evidence type="ECO:0000256" key="4">
    <source>
        <dbReference type="ARBA" id="ARBA00022917"/>
    </source>
</evidence>
<dbReference type="Gene3D" id="1.10.132.20">
    <property type="entry name" value="Ribosome-recycling factor"/>
    <property type="match status" value="1"/>
</dbReference>
<reference evidence="9" key="1">
    <citation type="submission" date="2018-02" db="EMBL/GenBank/DDBJ databases">
        <authorList>
            <person name="Holder M.E."/>
            <person name="Ajami N.J."/>
            <person name="Petrosino J.F."/>
        </authorList>
    </citation>
    <scope>NUCLEOTIDE SEQUENCE [LARGE SCALE GENOMIC DNA]</scope>
    <source>
        <strain evidence="9">CCUG 47711</strain>
    </source>
</reference>
<dbReference type="FunFam" id="1.10.132.20:FF:000001">
    <property type="entry name" value="Ribosome-recycling factor"/>
    <property type="match status" value="1"/>
</dbReference>
<dbReference type="Proteomes" id="UP000237947">
    <property type="component" value="Chromosome"/>
</dbReference>
<dbReference type="InterPro" id="IPR002661">
    <property type="entry name" value="Ribosome_recyc_fac"/>
</dbReference>
<feature type="domain" description="Ribosome recycling factor" evidence="7">
    <location>
        <begin position="23"/>
        <end position="186"/>
    </location>
</feature>
<comment type="similarity">
    <text evidence="2 5">Belongs to the RRF family.</text>
</comment>
<organism evidence="8 9">
    <name type="scientific">Fastidiosipila sanguinis</name>
    <dbReference type="NCBI Taxonomy" id="236753"/>
    <lineage>
        <taxon>Bacteria</taxon>
        <taxon>Bacillati</taxon>
        <taxon>Bacillota</taxon>
        <taxon>Clostridia</taxon>
        <taxon>Eubacteriales</taxon>
        <taxon>Oscillospiraceae</taxon>
        <taxon>Fastidiosipila</taxon>
    </lineage>
</organism>
<proteinExistence type="inferred from homology"/>
<dbReference type="KEGG" id="fsa:C5Q98_02565"/>
<evidence type="ECO:0000256" key="3">
    <source>
        <dbReference type="ARBA" id="ARBA00022490"/>
    </source>
</evidence>
<evidence type="ECO:0000256" key="5">
    <source>
        <dbReference type="HAMAP-Rule" id="MF_00040"/>
    </source>
</evidence>
<dbReference type="InterPro" id="IPR023584">
    <property type="entry name" value="Ribosome_recyc_fac_dom"/>
</dbReference>
<dbReference type="SUPFAM" id="SSF55194">
    <property type="entry name" value="Ribosome recycling factor, RRF"/>
    <property type="match status" value="1"/>
</dbReference>
<evidence type="ECO:0000259" key="7">
    <source>
        <dbReference type="Pfam" id="PF01765"/>
    </source>
</evidence>
<dbReference type="GO" id="GO:0006415">
    <property type="term" value="P:translational termination"/>
    <property type="evidence" value="ECO:0007669"/>
    <property type="project" value="UniProtKB-UniRule"/>
</dbReference>
<dbReference type="EMBL" id="CP027226">
    <property type="protein sequence ID" value="AVM42181.1"/>
    <property type="molecule type" value="Genomic_DNA"/>
</dbReference>
<dbReference type="AlphaFoldDB" id="A0A2S0KMC2"/>
<dbReference type="OrthoDB" id="9804006at2"/>
<dbReference type="FunFam" id="3.30.1360.40:FF:000001">
    <property type="entry name" value="Ribosome-recycling factor"/>
    <property type="match status" value="1"/>
</dbReference>
<dbReference type="HAMAP" id="MF_00040">
    <property type="entry name" value="RRF"/>
    <property type="match status" value="1"/>
</dbReference>
<dbReference type="GO" id="GO:0043023">
    <property type="term" value="F:ribosomal large subunit binding"/>
    <property type="evidence" value="ECO:0007669"/>
    <property type="project" value="TreeGrafter"/>
</dbReference>
<dbReference type="InterPro" id="IPR036191">
    <property type="entry name" value="RRF_sf"/>
</dbReference>
<evidence type="ECO:0000313" key="9">
    <source>
        <dbReference type="Proteomes" id="UP000237947"/>
    </source>
</evidence>
<keyword evidence="6" id="KW-0175">Coiled coil</keyword>
<dbReference type="GO" id="GO:0005737">
    <property type="term" value="C:cytoplasm"/>
    <property type="evidence" value="ECO:0007669"/>
    <property type="project" value="UniProtKB-SubCell"/>
</dbReference>
<dbReference type="PANTHER" id="PTHR20982">
    <property type="entry name" value="RIBOSOME RECYCLING FACTOR"/>
    <property type="match status" value="1"/>
</dbReference>
<keyword evidence="9" id="KW-1185">Reference proteome</keyword>
<dbReference type="NCBIfam" id="TIGR00496">
    <property type="entry name" value="frr"/>
    <property type="match status" value="1"/>
</dbReference>
<dbReference type="PANTHER" id="PTHR20982:SF3">
    <property type="entry name" value="MITOCHONDRIAL RIBOSOME RECYCLING FACTOR PSEUDO 1"/>
    <property type="match status" value="1"/>
</dbReference>
<name>A0A2S0KMC2_9FIRM</name>
<feature type="coiled-coil region" evidence="6">
    <location>
        <begin position="142"/>
        <end position="176"/>
    </location>
</feature>
<evidence type="ECO:0000256" key="6">
    <source>
        <dbReference type="SAM" id="Coils"/>
    </source>
</evidence>
<keyword evidence="4 5" id="KW-0648">Protein biosynthesis</keyword>
<dbReference type="Gene3D" id="3.30.1360.40">
    <property type="match status" value="1"/>
</dbReference>
<comment type="function">
    <text evidence="5">Responsible for the release of ribosomes from messenger RNA at the termination of protein biosynthesis. May increase the efficiency of translation by recycling ribosomes from one round of translation to another.</text>
</comment>
<evidence type="ECO:0000256" key="2">
    <source>
        <dbReference type="ARBA" id="ARBA00005912"/>
    </source>
</evidence>
<comment type="subcellular location">
    <subcellularLocation>
        <location evidence="1 5">Cytoplasm</location>
    </subcellularLocation>
</comment>
<accession>A0A2S0KMC2</accession>
<evidence type="ECO:0000256" key="1">
    <source>
        <dbReference type="ARBA" id="ARBA00004496"/>
    </source>
</evidence>
<gene>
    <name evidence="5" type="primary">frr</name>
    <name evidence="8" type="ORF">C5Q98_02565</name>
</gene>
<dbReference type="RefSeq" id="WP_106012166.1">
    <property type="nucleotide sequence ID" value="NZ_CP027226.1"/>
</dbReference>
<keyword evidence="3 5" id="KW-0963">Cytoplasm</keyword>
<protein>
    <recommendedName>
        <fullName evidence="5">Ribosome-recycling factor</fullName>
        <shortName evidence="5">RRF</shortName>
    </recommendedName>
    <alternativeName>
        <fullName evidence="5">Ribosome-releasing factor</fullName>
    </alternativeName>
</protein>
<evidence type="ECO:0000313" key="8">
    <source>
        <dbReference type="EMBL" id="AVM42181.1"/>
    </source>
</evidence>
<dbReference type="CDD" id="cd00520">
    <property type="entry name" value="RRF"/>
    <property type="match status" value="1"/>
</dbReference>
<dbReference type="Pfam" id="PF01765">
    <property type="entry name" value="RRF"/>
    <property type="match status" value="1"/>
</dbReference>
<sequence>MADFNVNDTKEYEDRMQKSIDFLQDELNNIRAGRANPRVLDQITVDYYGVATPLNQVASITVPEPRQLLIQPWDKTLLEEIEKAILNSDLSLNPNNDGAALRLHFPTLTEERRRDLTKQVDKLGEEAKISIRNLRREYLDRAKKAEKSSEISEDELRLAEENIQKLTDKYTEKVDEKVKSKSEELMEI</sequence>